<dbReference type="Proteomes" id="UP000004947">
    <property type="component" value="Unassembled WGS sequence"/>
</dbReference>
<accession>A6DJE7</accession>
<protein>
    <submittedName>
        <fullName evidence="1">Uncharacterized protein</fullName>
    </submittedName>
</protein>
<keyword evidence="2" id="KW-1185">Reference proteome</keyword>
<dbReference type="EMBL" id="ABCK01000006">
    <property type="protein sequence ID" value="EDM28021.1"/>
    <property type="molecule type" value="Genomic_DNA"/>
</dbReference>
<proteinExistence type="predicted"/>
<dbReference type="AlphaFoldDB" id="A6DJE7"/>
<reference evidence="1 2" key="1">
    <citation type="journal article" date="2010" name="J. Bacteriol.">
        <title>Genome sequence of Lentisphaera araneosa HTCC2155T, the type species of the order Lentisphaerales in the phylum Lentisphaerae.</title>
        <authorList>
            <person name="Thrash J.C."/>
            <person name="Cho J.C."/>
            <person name="Vergin K.L."/>
            <person name="Morris R.M."/>
            <person name="Giovannoni S.J."/>
        </authorList>
    </citation>
    <scope>NUCLEOTIDE SEQUENCE [LARGE SCALE GENOMIC DNA]</scope>
    <source>
        <strain evidence="1 2">HTCC2155</strain>
    </source>
</reference>
<organism evidence="1 2">
    <name type="scientific">Lentisphaera araneosa HTCC2155</name>
    <dbReference type="NCBI Taxonomy" id="313628"/>
    <lineage>
        <taxon>Bacteria</taxon>
        <taxon>Pseudomonadati</taxon>
        <taxon>Lentisphaerota</taxon>
        <taxon>Lentisphaeria</taxon>
        <taxon>Lentisphaerales</taxon>
        <taxon>Lentisphaeraceae</taxon>
        <taxon>Lentisphaera</taxon>
    </lineage>
</organism>
<sequence>MLPAPQRETCMKADSKVNVFHFPKSPNPQIAYHSENIYLAQSR</sequence>
<name>A6DJE7_9BACT</name>
<comment type="caution">
    <text evidence="1">The sequence shown here is derived from an EMBL/GenBank/DDBJ whole genome shotgun (WGS) entry which is preliminary data.</text>
</comment>
<evidence type="ECO:0000313" key="1">
    <source>
        <dbReference type="EMBL" id="EDM28021.1"/>
    </source>
</evidence>
<gene>
    <name evidence="1" type="ORF">LNTAR_11731</name>
</gene>
<evidence type="ECO:0000313" key="2">
    <source>
        <dbReference type="Proteomes" id="UP000004947"/>
    </source>
</evidence>